<evidence type="ECO:0000259" key="1">
    <source>
        <dbReference type="Pfam" id="PF07944"/>
    </source>
</evidence>
<dbReference type="PANTHER" id="PTHR43465:SF1">
    <property type="entry name" value="NON-REDUCING END BETA-L-ARABINOFURANOSIDASE"/>
    <property type="match status" value="1"/>
</dbReference>
<protein>
    <recommendedName>
        <fullName evidence="6">Glycoside hydrolase family 127 protein</fullName>
    </recommendedName>
</protein>
<dbReference type="RefSeq" id="WP_109625507.1">
    <property type="nucleotide sequence ID" value="NZ_CABJAT010000007.1"/>
</dbReference>
<dbReference type="InterPro" id="IPR049174">
    <property type="entry name" value="Beta-AFase-like"/>
</dbReference>
<dbReference type="Proteomes" id="UP000245412">
    <property type="component" value="Unassembled WGS sequence"/>
</dbReference>
<feature type="domain" description="Non-reducing end beta-L-arabinofuranosidase-like GH127 middle" evidence="2">
    <location>
        <begin position="433"/>
        <end position="531"/>
    </location>
</feature>
<dbReference type="Pfam" id="PF07944">
    <property type="entry name" value="Beta-AFase-like_GH127_cat"/>
    <property type="match status" value="1"/>
</dbReference>
<dbReference type="InterPro" id="IPR049049">
    <property type="entry name" value="Beta-AFase-like_GH127_C"/>
</dbReference>
<dbReference type="Pfam" id="PF20736">
    <property type="entry name" value="Glyco_hydro127M"/>
    <property type="match status" value="1"/>
</dbReference>
<feature type="domain" description="Non-reducing end beta-L-arabinofuranosidase-like GH127 catalytic" evidence="1">
    <location>
        <begin position="21"/>
        <end position="421"/>
    </location>
</feature>
<gene>
    <name evidence="4" type="ORF">C7383_103250</name>
</gene>
<sequence length="656" mass="74971">MLTDTKKSPYARLYSLPCEDISWTGGIYKERFDTCAEVTVPHLQKMFESADISHVVENFRIAAGESEGEFDGTVFGDGDFYKWMEAAMYTAVKKGSREMTEQLEKYVELIGRAQLEDGYISTKQIIGEKNGTGAGRLGDINDFEVYNFGHLFTAACLYKRLTGRDSFLKIAGKAAGYLENLYEEAERTKEVQTAVCPSHYMGLIEMYRTTGEQRYLELARTAIRLRDSVENGLDDNQDRIPVKEHEKIVGHAVRANYLYAGLADLCMEEDDGEYREVLHKVWKSLVTQKMYITGGCGALYNGASPYGNFFVHQIVHQAYGYEYQLPNVTAYNETCASLGGVFWAWRMFCMEGKAEYVDVMERMMLNVNLAGISLDGRRFFYENMLRRAKELPYELFWGQERASYILSYCCPPNLARTIAESSEYAYALDEEGVWMGLYGENTAHIQLKSGTRFTLSQKTDYPWEGRIAFEIEDVQDFHPFTLHLRIPGWVRRGKLALGEIKKEISRKEAGTYIDVRIEKPDPACVLLELDMPARLTCGHALIEEDNGHVAVERGPLVYCLESCDVHEAGSLAELVIPSDAEFETEDILIEGRSIRSLNSVFLKLKQREYDEDALYQDFLFDGYDKVRVKLIPYFAWDNRGRGEMMVWMPVSCRQEA</sequence>
<dbReference type="AlphaFoldDB" id="A0AB73T748"/>
<dbReference type="InterPro" id="IPR049046">
    <property type="entry name" value="Beta-AFase-like_GH127_middle"/>
</dbReference>
<evidence type="ECO:0000259" key="3">
    <source>
        <dbReference type="Pfam" id="PF20737"/>
    </source>
</evidence>
<reference evidence="4 5" key="1">
    <citation type="submission" date="2018-05" db="EMBL/GenBank/DDBJ databases">
        <authorList>
            <person name="Goeker M."/>
            <person name="Huntemann M."/>
            <person name="Clum A."/>
            <person name="Pillay M."/>
            <person name="Palaniappan K."/>
            <person name="Varghese N."/>
            <person name="Mikhailova N."/>
            <person name="Stamatis D."/>
            <person name="Reddy T."/>
            <person name="Daum C."/>
            <person name="Shapiro N."/>
            <person name="Ivanova N."/>
            <person name="Kyrpides N."/>
            <person name="Woyke T."/>
        </authorList>
    </citation>
    <scope>NUCLEOTIDE SEQUENCE [LARGE SCALE GENOMIC DNA]</scope>
    <source>
        <strain evidence="4 5">DSM 26524</strain>
    </source>
</reference>
<name>A0AB73T748_9FIRM</name>
<dbReference type="Pfam" id="PF20737">
    <property type="entry name" value="Glyco_hydro127C"/>
    <property type="match status" value="1"/>
</dbReference>
<evidence type="ECO:0000313" key="4">
    <source>
        <dbReference type="EMBL" id="PWJ77405.1"/>
    </source>
</evidence>
<dbReference type="InterPro" id="IPR008928">
    <property type="entry name" value="6-hairpin_glycosidase_sf"/>
</dbReference>
<comment type="caution">
    <text evidence="4">The sequence shown here is derived from an EMBL/GenBank/DDBJ whole genome shotgun (WGS) entry which is preliminary data.</text>
</comment>
<evidence type="ECO:0008006" key="6">
    <source>
        <dbReference type="Google" id="ProtNLM"/>
    </source>
</evidence>
<proteinExistence type="predicted"/>
<dbReference type="PANTHER" id="PTHR43465">
    <property type="entry name" value="DUF1680 DOMAIN PROTEIN (AFU_ORTHOLOGUE AFUA_1G08910)"/>
    <property type="match status" value="1"/>
</dbReference>
<feature type="domain" description="Non-reducing end beta-L-arabinofuranosidase-like GH127 C-terminal" evidence="3">
    <location>
        <begin position="534"/>
        <end position="649"/>
    </location>
</feature>
<organism evidence="4 5">
    <name type="scientific">Murimonas intestini</name>
    <dbReference type="NCBI Taxonomy" id="1337051"/>
    <lineage>
        <taxon>Bacteria</taxon>
        <taxon>Bacillati</taxon>
        <taxon>Bacillota</taxon>
        <taxon>Clostridia</taxon>
        <taxon>Lachnospirales</taxon>
        <taxon>Lachnospiraceae</taxon>
        <taxon>Murimonas</taxon>
    </lineage>
</organism>
<dbReference type="EMBL" id="QGGY01000003">
    <property type="protein sequence ID" value="PWJ77405.1"/>
    <property type="molecule type" value="Genomic_DNA"/>
</dbReference>
<keyword evidence="5" id="KW-1185">Reference proteome</keyword>
<dbReference type="InterPro" id="IPR012878">
    <property type="entry name" value="Beta-AFase-like_GH127_cat"/>
</dbReference>
<dbReference type="GO" id="GO:0005975">
    <property type="term" value="P:carbohydrate metabolic process"/>
    <property type="evidence" value="ECO:0007669"/>
    <property type="project" value="InterPro"/>
</dbReference>
<evidence type="ECO:0000259" key="2">
    <source>
        <dbReference type="Pfam" id="PF20736"/>
    </source>
</evidence>
<accession>A0AB73T748</accession>
<dbReference type="SUPFAM" id="SSF48208">
    <property type="entry name" value="Six-hairpin glycosidases"/>
    <property type="match status" value="1"/>
</dbReference>
<evidence type="ECO:0000313" key="5">
    <source>
        <dbReference type="Proteomes" id="UP000245412"/>
    </source>
</evidence>